<feature type="domain" description="Putative zinc-finger" evidence="4">
    <location>
        <begin position="3"/>
        <end position="37"/>
    </location>
</feature>
<keyword evidence="3" id="KW-0812">Transmembrane</keyword>
<evidence type="ECO:0000313" key="6">
    <source>
        <dbReference type="Proteomes" id="UP000029507"/>
    </source>
</evidence>
<evidence type="ECO:0000256" key="2">
    <source>
        <dbReference type="ARBA" id="ARBA00024438"/>
    </source>
</evidence>
<dbReference type="HOGENOM" id="CLU_1738722_0_0_9"/>
<keyword evidence="3" id="KW-0472">Membrane</keyword>
<comment type="similarity">
    <text evidence="1">Belongs to the zinc-associated anti-sigma factor (ZAS) superfamily. Anti-sigma-W factor family.</text>
</comment>
<dbReference type="KEGG" id="pste:PSTEL_07455"/>
<dbReference type="AlphaFoldDB" id="A0A089LQ37"/>
<evidence type="ECO:0000259" key="4">
    <source>
        <dbReference type="Pfam" id="PF13490"/>
    </source>
</evidence>
<keyword evidence="3" id="KW-1133">Transmembrane helix</keyword>
<accession>A0A089LQ37</accession>
<dbReference type="EMBL" id="CP009286">
    <property type="protein sequence ID" value="AIQ62967.1"/>
    <property type="molecule type" value="Genomic_DNA"/>
</dbReference>
<dbReference type="Proteomes" id="UP000029507">
    <property type="component" value="Chromosome"/>
</dbReference>
<dbReference type="RefSeq" id="WP_038694428.1">
    <property type="nucleotide sequence ID" value="NZ_CP009286.1"/>
</dbReference>
<feature type="transmembrane region" description="Helical" evidence="3">
    <location>
        <begin position="105"/>
        <end position="124"/>
    </location>
</feature>
<dbReference type="Pfam" id="PF13490">
    <property type="entry name" value="zf-HC2"/>
    <property type="match status" value="1"/>
</dbReference>
<evidence type="ECO:0000313" key="5">
    <source>
        <dbReference type="EMBL" id="AIQ62967.1"/>
    </source>
</evidence>
<dbReference type="InterPro" id="IPR041916">
    <property type="entry name" value="Anti_sigma_zinc_sf"/>
</dbReference>
<gene>
    <name evidence="5" type="ORF">PSTEL_07455</name>
</gene>
<evidence type="ECO:0000256" key="3">
    <source>
        <dbReference type="SAM" id="Phobius"/>
    </source>
</evidence>
<dbReference type="InterPro" id="IPR027383">
    <property type="entry name" value="Znf_put"/>
</dbReference>
<evidence type="ECO:0000256" key="1">
    <source>
        <dbReference type="ARBA" id="ARBA00024353"/>
    </source>
</evidence>
<dbReference type="OrthoDB" id="2655854at2"/>
<name>A0A089LQ37_9BACL</name>
<keyword evidence="6" id="KW-1185">Reference proteome</keyword>
<protein>
    <recommendedName>
        <fullName evidence="2">Anti-sigma-W factor RsiW</fullName>
    </recommendedName>
</protein>
<sequence>MRCEQIMEWLPWYLQGSLSPLETREVTRHLGSCPACARWLEEVREMEALWKEMEPDFGMHSAQSEEIPDLAIPVMAEIERLDARRRDAEAKPQVTGRRFQVRTSWLHYGLAACLTFVLVQFGVFEHLGYGLSEMNGHMSTSVTEFFSTSGNQPHGK</sequence>
<reference evidence="5 6" key="1">
    <citation type="submission" date="2014-08" db="EMBL/GenBank/DDBJ databases">
        <title>Comparative genomics of the Paenibacillus odorifer group.</title>
        <authorList>
            <person name="den Bakker H.C."/>
            <person name="Tsai Y.-C."/>
            <person name="Martin N."/>
            <person name="Korlach J."/>
            <person name="Wiedmann M."/>
        </authorList>
    </citation>
    <scope>NUCLEOTIDE SEQUENCE [LARGE SCALE GENOMIC DNA]</scope>
    <source>
        <strain evidence="5 6">DSM 14472</strain>
    </source>
</reference>
<dbReference type="Gene3D" id="1.10.10.1320">
    <property type="entry name" value="Anti-sigma factor, zinc-finger domain"/>
    <property type="match status" value="1"/>
</dbReference>
<organism evidence="5 6">
    <name type="scientific">Paenibacillus stellifer</name>
    <dbReference type="NCBI Taxonomy" id="169760"/>
    <lineage>
        <taxon>Bacteria</taxon>
        <taxon>Bacillati</taxon>
        <taxon>Bacillota</taxon>
        <taxon>Bacilli</taxon>
        <taxon>Bacillales</taxon>
        <taxon>Paenibacillaceae</taxon>
        <taxon>Paenibacillus</taxon>
    </lineage>
</organism>
<proteinExistence type="inferred from homology"/>